<dbReference type="Proteomes" id="UP000823388">
    <property type="component" value="Chromosome 7N"/>
</dbReference>
<evidence type="ECO:0000313" key="2">
    <source>
        <dbReference type="EMBL" id="KAG2565538.1"/>
    </source>
</evidence>
<dbReference type="SUPFAM" id="SSF50370">
    <property type="entry name" value="Ricin B-like lectins"/>
    <property type="match status" value="1"/>
</dbReference>
<sequence>MAKVLVRAPDVTGAAGHGNAPAKGAAGRVKGPAKSSGDFGTPVTITCDQKPGYALSIKKSSIVLAQIDPSDPKQKWDKDDSWGDGFAIVNTDTNQAIQRPPDGAGHRLLLVKYDSANRDDSVMWKQNNSKSSPIREHDDTTLVFDSTKRGDDTVVIVAKESNDATSQKWTIVNK</sequence>
<dbReference type="EMBL" id="CM029050">
    <property type="protein sequence ID" value="KAG2565538.1"/>
    <property type="molecule type" value="Genomic_DNA"/>
</dbReference>
<proteinExistence type="predicted"/>
<dbReference type="AlphaFoldDB" id="A0A8T0PXA2"/>
<protein>
    <submittedName>
        <fullName evidence="2">Uncharacterized protein</fullName>
    </submittedName>
</protein>
<keyword evidence="3" id="KW-1185">Reference proteome</keyword>
<gene>
    <name evidence="2" type="ORF">PVAP13_7NG000200</name>
</gene>
<evidence type="ECO:0000256" key="1">
    <source>
        <dbReference type="SAM" id="MobiDB-lite"/>
    </source>
</evidence>
<dbReference type="PANTHER" id="PTHR31257:SF21">
    <property type="entry name" value="OS07G0683600 PROTEIN"/>
    <property type="match status" value="1"/>
</dbReference>
<reference evidence="2" key="1">
    <citation type="submission" date="2020-05" db="EMBL/GenBank/DDBJ databases">
        <title>WGS assembly of Panicum virgatum.</title>
        <authorList>
            <person name="Lovell J.T."/>
            <person name="Jenkins J."/>
            <person name="Shu S."/>
            <person name="Juenger T.E."/>
            <person name="Schmutz J."/>
        </authorList>
    </citation>
    <scope>NUCLEOTIDE SEQUENCE</scope>
    <source>
        <strain evidence="2">AP13</strain>
    </source>
</reference>
<name>A0A8T0PXA2_PANVG</name>
<organism evidence="2 3">
    <name type="scientific">Panicum virgatum</name>
    <name type="common">Blackwell switchgrass</name>
    <dbReference type="NCBI Taxonomy" id="38727"/>
    <lineage>
        <taxon>Eukaryota</taxon>
        <taxon>Viridiplantae</taxon>
        <taxon>Streptophyta</taxon>
        <taxon>Embryophyta</taxon>
        <taxon>Tracheophyta</taxon>
        <taxon>Spermatophyta</taxon>
        <taxon>Magnoliopsida</taxon>
        <taxon>Liliopsida</taxon>
        <taxon>Poales</taxon>
        <taxon>Poaceae</taxon>
        <taxon>PACMAD clade</taxon>
        <taxon>Panicoideae</taxon>
        <taxon>Panicodae</taxon>
        <taxon>Paniceae</taxon>
        <taxon>Panicinae</taxon>
        <taxon>Panicum</taxon>
        <taxon>Panicum sect. Hiantes</taxon>
    </lineage>
</organism>
<evidence type="ECO:0000313" key="3">
    <source>
        <dbReference type="Proteomes" id="UP000823388"/>
    </source>
</evidence>
<dbReference type="InterPro" id="IPR040249">
    <property type="entry name" value="Ricin_B-like_lectin_EULS3-like"/>
</dbReference>
<feature type="region of interest" description="Disordered" evidence="1">
    <location>
        <begin position="1"/>
        <end position="42"/>
    </location>
</feature>
<comment type="caution">
    <text evidence="2">The sequence shown here is derived from an EMBL/GenBank/DDBJ whole genome shotgun (WGS) entry which is preliminary data.</text>
</comment>
<dbReference type="PANTHER" id="PTHR31257">
    <property type="entry name" value="RICIN B-LIKE LECTIN EULS3"/>
    <property type="match status" value="1"/>
</dbReference>
<dbReference type="PROSITE" id="PS50231">
    <property type="entry name" value="RICIN_B_LECTIN"/>
    <property type="match status" value="1"/>
</dbReference>
<dbReference type="InterPro" id="IPR035992">
    <property type="entry name" value="Ricin_B-like_lectins"/>
</dbReference>
<accession>A0A8T0PXA2</accession>
<dbReference type="Gene3D" id="2.80.10.50">
    <property type="match status" value="1"/>
</dbReference>